<evidence type="ECO:0000313" key="3">
    <source>
        <dbReference type="EMBL" id="AFR06309.1"/>
    </source>
</evidence>
<dbReference type="InterPro" id="IPR011009">
    <property type="entry name" value="Kinase-like_dom_sf"/>
</dbReference>
<evidence type="ECO:0000259" key="2">
    <source>
        <dbReference type="Pfam" id="PF01636"/>
    </source>
</evidence>
<gene>
    <name evidence="3" type="ordered locus">B005_4435</name>
</gene>
<evidence type="ECO:0000256" key="1">
    <source>
        <dbReference type="SAM" id="MobiDB-lite"/>
    </source>
</evidence>
<dbReference type="KEGG" id="nal:B005_4435"/>
<dbReference type="Proteomes" id="UP000003779">
    <property type="component" value="Chromosome"/>
</dbReference>
<dbReference type="eggNOG" id="COG3173">
    <property type="taxonomic scope" value="Bacteria"/>
</dbReference>
<protein>
    <submittedName>
        <fullName evidence="3">Phosphotransferase enzyme family protein</fullName>
    </submittedName>
</protein>
<dbReference type="InterPro" id="IPR002575">
    <property type="entry name" value="Aminoglycoside_PTrfase"/>
</dbReference>
<dbReference type="STRING" id="1205910.B005_4435"/>
<dbReference type="AlphaFoldDB" id="J7L6A1"/>
<organism evidence="3 4">
    <name type="scientific">Nocardiopsis alba (strain ATCC BAA-2165 / BE74)</name>
    <dbReference type="NCBI Taxonomy" id="1205910"/>
    <lineage>
        <taxon>Bacteria</taxon>
        <taxon>Bacillati</taxon>
        <taxon>Actinomycetota</taxon>
        <taxon>Actinomycetes</taxon>
        <taxon>Streptosporangiales</taxon>
        <taxon>Nocardiopsidaceae</taxon>
        <taxon>Nocardiopsis</taxon>
    </lineage>
</organism>
<dbReference type="InterPro" id="IPR051678">
    <property type="entry name" value="AGP_Transferase"/>
</dbReference>
<dbReference type="PATRIC" id="fig|1205910.3.peg.4188"/>
<reference evidence="4" key="2">
    <citation type="submission" date="2012-08" db="EMBL/GenBank/DDBJ databases">
        <title>Whole-genome sequence of Nocardiopsis alba strain ATCC BAA-2165 associated with honeybees.</title>
        <authorList>
            <person name="Qiao J."/>
            <person name="Chen L."/>
            <person name="Li Y."/>
            <person name="Wang J."/>
            <person name="Zhang W."/>
            <person name="Chen S."/>
        </authorList>
    </citation>
    <scope>NUCLEOTIDE SEQUENCE [LARGE SCALE GENOMIC DNA]</scope>
    <source>
        <strain evidence="4">ATCC BAA-2165 / BE74</strain>
    </source>
</reference>
<feature type="compositionally biased region" description="Low complexity" evidence="1">
    <location>
        <begin position="21"/>
        <end position="35"/>
    </location>
</feature>
<reference evidence="3 4" key="1">
    <citation type="journal article" date="2012" name="J. Bacteriol.">
        <title>Whole-Genome Sequence of Nocardiopsis alba Strain ATCC BAA-2165, Associated with Honeybees.</title>
        <authorList>
            <person name="Qiao J."/>
            <person name="Chen L."/>
            <person name="Li Y."/>
            <person name="Wang J."/>
            <person name="Zhang W."/>
            <person name="Chen S."/>
        </authorList>
    </citation>
    <scope>NUCLEOTIDE SEQUENCE [LARGE SCALE GENOMIC DNA]</scope>
    <source>
        <strain evidence="4">ATCC BAA-2165 / BE74</strain>
    </source>
</reference>
<name>J7L6A1_NOCAA</name>
<dbReference type="GO" id="GO:0016740">
    <property type="term" value="F:transferase activity"/>
    <property type="evidence" value="ECO:0007669"/>
    <property type="project" value="UniProtKB-KW"/>
</dbReference>
<dbReference type="EMBL" id="CP003788">
    <property type="protein sequence ID" value="AFR06309.1"/>
    <property type="molecule type" value="Genomic_DNA"/>
</dbReference>
<dbReference type="PANTHER" id="PTHR21310">
    <property type="entry name" value="AMINOGLYCOSIDE PHOSPHOTRANSFERASE-RELATED-RELATED"/>
    <property type="match status" value="1"/>
</dbReference>
<evidence type="ECO:0000313" key="4">
    <source>
        <dbReference type="Proteomes" id="UP000003779"/>
    </source>
</evidence>
<feature type="region of interest" description="Disordered" evidence="1">
    <location>
        <begin position="1"/>
        <end position="56"/>
    </location>
</feature>
<sequence>MASQVRHIRLTDRIDGRPRSGRAGRALSAGSAPGRPWEDARMMPEPGATSHPLDRHRDPSDAAFVRGLAAEVAARYGGELTRMRRANGYSNATWVGDGIAVRIAHTPVGMVREAALVRALPREVAHPEILGEGVAEGHGWIVTAEVHGENLYEAWPTLTPVEQRQAIQQLWARAQIVHDASPSLKTHVAAHGGFVPSTLGDAAASAGRAGAALGLSDTRQSRLHEIIEGYFRAASLVEQVVDHGDLALMNALWDGEVVALLDFEFAVLGPVEIDLCRLVYEACVSVEGEYVDSEAGAAALEIAAHHMDPIHGRALIRGAAVLDQLRDLDIWLTQGGGEDWNPGRLLTDLIDDEGGYLAPLLG</sequence>
<dbReference type="SUPFAM" id="SSF56112">
    <property type="entry name" value="Protein kinase-like (PK-like)"/>
    <property type="match status" value="1"/>
</dbReference>
<proteinExistence type="predicted"/>
<keyword evidence="3" id="KW-0808">Transferase</keyword>
<feature type="compositionally biased region" description="Basic and acidic residues" evidence="1">
    <location>
        <begin position="9"/>
        <end position="18"/>
    </location>
</feature>
<dbReference type="Gene3D" id="3.90.1200.10">
    <property type="match status" value="1"/>
</dbReference>
<dbReference type="HOGENOM" id="CLU_854974_0_0_11"/>
<dbReference type="Pfam" id="PF01636">
    <property type="entry name" value="APH"/>
    <property type="match status" value="1"/>
</dbReference>
<feature type="domain" description="Aminoglycoside phosphotransferase" evidence="2">
    <location>
        <begin position="86"/>
        <end position="292"/>
    </location>
</feature>
<accession>J7L6A1</accession>